<proteinExistence type="predicted"/>
<keyword evidence="1" id="KW-1133">Transmembrane helix</keyword>
<evidence type="ECO:0000313" key="2">
    <source>
        <dbReference type="EMBL" id="GFN74637.1"/>
    </source>
</evidence>
<protein>
    <submittedName>
        <fullName evidence="2">Uncharacterized protein</fullName>
    </submittedName>
</protein>
<sequence length="123" mass="13887">MVVEVVMMVLVVIVEALLIAVLMVALMVSIEKLVEAMKTFLLIGSETLRSPAHWITEAIDFFNYLCLLYPKEWKRKSGGVGQLVGRDSILRPDITFDNVHAVPKENCNMATRLVPRYAYDVAF</sequence>
<keyword evidence="1" id="KW-0472">Membrane</keyword>
<comment type="caution">
    <text evidence="2">The sequence shown here is derived from an EMBL/GenBank/DDBJ whole genome shotgun (WGS) entry which is preliminary data.</text>
</comment>
<evidence type="ECO:0000313" key="3">
    <source>
        <dbReference type="Proteomes" id="UP000735302"/>
    </source>
</evidence>
<keyword evidence="3" id="KW-1185">Reference proteome</keyword>
<evidence type="ECO:0000256" key="1">
    <source>
        <dbReference type="SAM" id="Phobius"/>
    </source>
</evidence>
<dbReference type="EMBL" id="BLXT01000154">
    <property type="protein sequence ID" value="GFN74637.1"/>
    <property type="molecule type" value="Genomic_DNA"/>
</dbReference>
<organism evidence="2 3">
    <name type="scientific">Plakobranchus ocellatus</name>
    <dbReference type="NCBI Taxonomy" id="259542"/>
    <lineage>
        <taxon>Eukaryota</taxon>
        <taxon>Metazoa</taxon>
        <taxon>Spiralia</taxon>
        <taxon>Lophotrochozoa</taxon>
        <taxon>Mollusca</taxon>
        <taxon>Gastropoda</taxon>
        <taxon>Heterobranchia</taxon>
        <taxon>Euthyneura</taxon>
        <taxon>Panpulmonata</taxon>
        <taxon>Sacoglossa</taxon>
        <taxon>Placobranchoidea</taxon>
        <taxon>Plakobranchidae</taxon>
        <taxon>Plakobranchus</taxon>
    </lineage>
</organism>
<keyword evidence="1" id="KW-0812">Transmembrane</keyword>
<reference evidence="2 3" key="1">
    <citation type="journal article" date="2021" name="Elife">
        <title>Chloroplast acquisition without the gene transfer in kleptoplastic sea slugs, Plakobranchus ocellatus.</title>
        <authorList>
            <person name="Maeda T."/>
            <person name="Takahashi S."/>
            <person name="Yoshida T."/>
            <person name="Shimamura S."/>
            <person name="Takaki Y."/>
            <person name="Nagai Y."/>
            <person name="Toyoda A."/>
            <person name="Suzuki Y."/>
            <person name="Arimoto A."/>
            <person name="Ishii H."/>
            <person name="Satoh N."/>
            <person name="Nishiyama T."/>
            <person name="Hasebe M."/>
            <person name="Maruyama T."/>
            <person name="Minagawa J."/>
            <person name="Obokata J."/>
            <person name="Shigenobu S."/>
        </authorList>
    </citation>
    <scope>NUCLEOTIDE SEQUENCE [LARGE SCALE GENOMIC DNA]</scope>
</reference>
<name>A0AAV3XWJ0_9GAST</name>
<dbReference type="Proteomes" id="UP000735302">
    <property type="component" value="Unassembled WGS sequence"/>
</dbReference>
<accession>A0AAV3XWJ0</accession>
<feature type="transmembrane region" description="Helical" evidence="1">
    <location>
        <begin position="6"/>
        <end position="28"/>
    </location>
</feature>
<gene>
    <name evidence="2" type="ORF">PoB_000114300</name>
</gene>
<dbReference type="AlphaFoldDB" id="A0AAV3XWJ0"/>